<proteinExistence type="predicted"/>
<dbReference type="GeneID" id="14867520"/>
<gene>
    <name evidence="1" type="ORF">DFA_10557</name>
</gene>
<dbReference type="RefSeq" id="XP_004354457.1">
    <property type="nucleotide sequence ID" value="XM_004354405.1"/>
</dbReference>
<reference evidence="2" key="1">
    <citation type="journal article" date="2011" name="Genome Res.">
        <title>Phylogeny-wide analysis of social amoeba genomes highlights ancient origins for complex intercellular communication.</title>
        <authorList>
            <person name="Heidel A.J."/>
            <person name="Lawal H.M."/>
            <person name="Felder M."/>
            <person name="Schilde C."/>
            <person name="Helps N.R."/>
            <person name="Tunggal B."/>
            <person name="Rivero F."/>
            <person name="John U."/>
            <person name="Schleicher M."/>
            <person name="Eichinger L."/>
            <person name="Platzer M."/>
            <person name="Noegel A.A."/>
            <person name="Schaap P."/>
            <person name="Gloeckner G."/>
        </authorList>
    </citation>
    <scope>NUCLEOTIDE SEQUENCE [LARGE SCALE GENOMIC DNA]</scope>
    <source>
        <strain evidence="2">SH3</strain>
    </source>
</reference>
<dbReference type="KEGG" id="dfa:DFA_10557"/>
<name>F4QAJ6_CACFS</name>
<organism evidence="1 2">
    <name type="scientific">Cavenderia fasciculata</name>
    <name type="common">Slime mold</name>
    <name type="synonym">Dictyostelium fasciculatum</name>
    <dbReference type="NCBI Taxonomy" id="261658"/>
    <lineage>
        <taxon>Eukaryota</taxon>
        <taxon>Amoebozoa</taxon>
        <taxon>Evosea</taxon>
        <taxon>Eumycetozoa</taxon>
        <taxon>Dictyostelia</taxon>
        <taxon>Acytosteliales</taxon>
        <taxon>Cavenderiaceae</taxon>
        <taxon>Cavenderia</taxon>
    </lineage>
</organism>
<dbReference type="AlphaFoldDB" id="F4QAJ6"/>
<sequence length="193" mass="22306">MDESKLVEHCTSSGKYYYPFAHLMLHIFTLLSNRRFKLAFYSAPPVLSCDTCSADRGDMYLYDHGLHLFGSDDVDDMDSPQPQQVQSIEPHWIHFFTLASVIVEGVDYFYYNQSPYQQQEQDHHHCPPNQSKPITTSIDNILFFSTTLYNAIPVPLHLQDQLCCRKDHCIGYLSIDTIDCTAVMDHIDCSLWE</sequence>
<dbReference type="EMBL" id="GL883026">
    <property type="protein sequence ID" value="EGG15715.1"/>
    <property type="molecule type" value="Genomic_DNA"/>
</dbReference>
<keyword evidence="2" id="KW-1185">Reference proteome</keyword>
<protein>
    <submittedName>
        <fullName evidence="1">Uncharacterized protein</fullName>
    </submittedName>
</protein>
<accession>F4QAJ6</accession>
<evidence type="ECO:0000313" key="2">
    <source>
        <dbReference type="Proteomes" id="UP000007797"/>
    </source>
</evidence>
<dbReference type="Proteomes" id="UP000007797">
    <property type="component" value="Unassembled WGS sequence"/>
</dbReference>
<evidence type="ECO:0000313" key="1">
    <source>
        <dbReference type="EMBL" id="EGG15715.1"/>
    </source>
</evidence>